<feature type="compositionally biased region" description="Basic and acidic residues" evidence="2">
    <location>
        <begin position="480"/>
        <end position="493"/>
    </location>
</feature>
<gene>
    <name evidence="5" type="ORF">GCM10011613_28110</name>
</gene>
<reference evidence="6" key="1">
    <citation type="journal article" date="2019" name="Int. J. Syst. Evol. Microbiol.">
        <title>The Global Catalogue of Microorganisms (GCM) 10K type strain sequencing project: providing services to taxonomists for standard genome sequencing and annotation.</title>
        <authorList>
            <consortium name="The Broad Institute Genomics Platform"/>
            <consortium name="The Broad Institute Genome Sequencing Center for Infectious Disease"/>
            <person name="Wu L."/>
            <person name="Ma J."/>
        </authorList>
    </citation>
    <scope>NUCLEOTIDE SEQUENCE [LARGE SCALE GENOMIC DNA]</scope>
    <source>
        <strain evidence="6">KCTC 32239</strain>
    </source>
</reference>
<feature type="region of interest" description="Disordered" evidence="2">
    <location>
        <begin position="470"/>
        <end position="497"/>
    </location>
</feature>
<dbReference type="EMBL" id="BMYZ01000003">
    <property type="protein sequence ID" value="GGY81787.1"/>
    <property type="molecule type" value="Genomic_DNA"/>
</dbReference>
<dbReference type="SUPFAM" id="SSF51126">
    <property type="entry name" value="Pectin lyase-like"/>
    <property type="match status" value="2"/>
</dbReference>
<evidence type="ECO:0000313" key="5">
    <source>
        <dbReference type="EMBL" id="GGY81787.1"/>
    </source>
</evidence>
<dbReference type="Pfam" id="PF12708">
    <property type="entry name" value="Pect-lyase_RHGA_epim"/>
    <property type="match status" value="2"/>
</dbReference>
<feature type="domain" description="SMP-30/Gluconolactonase/LRE-like region" evidence="3">
    <location>
        <begin position="886"/>
        <end position="956"/>
    </location>
</feature>
<keyword evidence="6" id="KW-1185">Reference proteome</keyword>
<evidence type="ECO:0000256" key="2">
    <source>
        <dbReference type="SAM" id="MobiDB-lite"/>
    </source>
</evidence>
<feature type="domain" description="Rhamnogalacturonase A/B/Epimerase-like pectate lyase" evidence="4">
    <location>
        <begin position="12"/>
        <end position="236"/>
    </location>
</feature>
<evidence type="ECO:0008006" key="7">
    <source>
        <dbReference type="Google" id="ProtNLM"/>
    </source>
</evidence>
<evidence type="ECO:0000259" key="4">
    <source>
        <dbReference type="Pfam" id="PF12708"/>
    </source>
</evidence>
<dbReference type="PANTHER" id="PTHR47572">
    <property type="entry name" value="LIPOPROTEIN-RELATED"/>
    <property type="match status" value="1"/>
</dbReference>
<protein>
    <recommendedName>
        <fullName evidence="7">Gluconolaconase</fullName>
    </recommendedName>
</protein>
<feature type="domain" description="Rhamnogalacturonase A/B/Epimerase-like pectate lyase" evidence="4">
    <location>
        <begin position="350"/>
        <end position="524"/>
    </location>
</feature>
<sequence>MPKDPNAVVVKAVGDGRTDDSAAIQRAIDSAVVDKWRGGVVFLPSGRYLISRTIIMHPAVRLFGVGKTRPVIVLGDNTPGFGEGVATMFTFVGNDQYGNKQPPFPPKTVVPFNDKLFDANSSTFYSAMANIDIEIGQGNAGAVAARFHVAQHAFLSHMDFNLGSGLAGVYLAGNVMENVHFHGGRYGILTEKTSPAWQFTLIDSSFDGQREAAIREHEVDLTLVNVSISNVPVGIDIDEGYSDSLWGKDVRFNNVSKAAVVISAENSVFTQIGFENALATNVPTFARFRDSGKTIEGVGKGYRIKEFNYGLTLVDPRQMGQIKTNWQAEPLNSMPAAKRAIRPLPSTTAWFSVRDTGAKGDGKTDDTAAIQRAIDSHKVVYFPQGNYIVNDTLKLKKDTVLVGLHPAQTQLIIPENSPAYAGLGTPKALVESAKGGNAIVSGIGIYTGVTNPRAVGLLWKAGADSLVDDVKIQGGSGTPRDQRDQPVKGRDDGQYPSIWITDGGGGTFADIWTPHEAAHAGFYVSNTKTPGHVYELSTEHHFRNEIVLDGVENWEFLAPQTEEEVRISSDANSLDVRNSRNILFANYHAYRVTRSPKPNAFAVRLQNSTDIRFRNLHSNAESGFAMCDENGCAPYLRASKFPFENAIRNVTAGWDIREREFAVFDVTDKMPKTEPVAPLYTAAPIQKLADSFYSISGAAVAPDGALYFVERYFQRIYRWTPTKGLEIVRDNTLDPVNLAIDKSGNVMVMSPQGSEITVYAFKPDTPFDKIDIIQPTAAVARPNVQVALPGNVWKNDGEFQDQLDYVTYRYSTLAEQFIKGMGTPKAREYVSPDGSLVLPAFRTFRQGDWRFSDTMDTMGLVTAKVGERVFLNNSSENRTYHGVVGTGGVVTDLKMFAERGGESVAVGQDGRVYVANGQVFVYAPDGKLINQINVPDRPTQLVIGGKDKKTLFILAHHALYSIAL</sequence>
<dbReference type="SUPFAM" id="SSF63829">
    <property type="entry name" value="Calcium-dependent phosphotriesterase"/>
    <property type="match status" value="1"/>
</dbReference>
<proteinExistence type="predicted"/>
<dbReference type="PANTHER" id="PTHR47572:SF4">
    <property type="entry name" value="LACTONASE DRP35"/>
    <property type="match status" value="1"/>
</dbReference>
<dbReference type="InterPro" id="IPR051262">
    <property type="entry name" value="SMP-30/CGR1_Lactonase"/>
</dbReference>
<dbReference type="InterPro" id="IPR012334">
    <property type="entry name" value="Pectin_lyas_fold"/>
</dbReference>
<dbReference type="Pfam" id="PF08450">
    <property type="entry name" value="SGL"/>
    <property type="match status" value="1"/>
</dbReference>
<dbReference type="Proteomes" id="UP000619761">
    <property type="component" value="Unassembled WGS sequence"/>
</dbReference>
<comment type="caution">
    <text evidence="5">The sequence shown here is derived from an EMBL/GenBank/DDBJ whole genome shotgun (WGS) entry which is preliminary data.</text>
</comment>
<keyword evidence="1" id="KW-0378">Hydrolase</keyword>
<dbReference type="InterPro" id="IPR024535">
    <property type="entry name" value="RHGA/B-epi-like_pectate_lyase"/>
</dbReference>
<organism evidence="5 6">
    <name type="scientific">Cellvibrio zantedeschiae</name>
    <dbReference type="NCBI Taxonomy" id="1237077"/>
    <lineage>
        <taxon>Bacteria</taxon>
        <taxon>Pseudomonadati</taxon>
        <taxon>Pseudomonadota</taxon>
        <taxon>Gammaproteobacteria</taxon>
        <taxon>Cellvibrionales</taxon>
        <taxon>Cellvibrionaceae</taxon>
        <taxon>Cellvibrio</taxon>
    </lineage>
</organism>
<dbReference type="Gene3D" id="2.160.20.10">
    <property type="entry name" value="Single-stranded right-handed beta-helix, Pectin lyase-like"/>
    <property type="match status" value="2"/>
</dbReference>
<evidence type="ECO:0000313" key="6">
    <source>
        <dbReference type="Proteomes" id="UP000619761"/>
    </source>
</evidence>
<evidence type="ECO:0000259" key="3">
    <source>
        <dbReference type="Pfam" id="PF08450"/>
    </source>
</evidence>
<dbReference type="InterPro" id="IPR011042">
    <property type="entry name" value="6-blade_b-propeller_TolB-like"/>
</dbReference>
<evidence type="ECO:0000256" key="1">
    <source>
        <dbReference type="ARBA" id="ARBA00022801"/>
    </source>
</evidence>
<dbReference type="InterPro" id="IPR013658">
    <property type="entry name" value="SGL"/>
</dbReference>
<accession>A0ABQ3B9J9</accession>
<dbReference type="InterPro" id="IPR011050">
    <property type="entry name" value="Pectin_lyase_fold/virulence"/>
</dbReference>
<dbReference type="Gene3D" id="2.120.10.30">
    <property type="entry name" value="TolB, C-terminal domain"/>
    <property type="match status" value="1"/>
</dbReference>
<name>A0ABQ3B9J9_9GAMM</name>